<feature type="domain" description="Glycosyl transferase family 1" evidence="1">
    <location>
        <begin position="572"/>
        <end position="730"/>
    </location>
</feature>
<dbReference type="Pfam" id="PF00534">
    <property type="entry name" value="Glycos_transf_1"/>
    <property type="match status" value="1"/>
</dbReference>
<dbReference type="OrthoDB" id="8479354at2"/>
<dbReference type="InterPro" id="IPR001296">
    <property type="entry name" value="Glyco_trans_1"/>
</dbReference>
<name>F9U6Z1_9GAMM</name>
<sequence>METDKKIRVMWLLNHSAARRFEIAMLNRVGISEIFLPKRFPNDISFRSASVDDSLDASLTIPADELAILNAADWYGRPGRDAWAIANRYFDVLFFIVHKPEILEEISRHFQGVALLRAYGQFSSMNYTRILHWYSRGRATVETMGGRFYFAVAYEHLPKAEDSFLRSRALFLPLGMSDPEPRADEWRGSEPTVMFVCPDLAFNEYYRRIYDDFVADFGDLPYKIAGAQPLHFQDPKVLGYLPADAYARSMRELRVMYYQSREPNHVHYHPFEAVRLGMPLVFMSGGMLDRLGGLGLPGRCETTTEARAKLQAILSGDAVLIEEIRKSQLRLIELMHPDRCEPFWRQGFVRIAADIEAGRAEDARRPLSYSGPRRIAVILPLAYRGGTLRAAKLVAEALLEGSRAAGELADIVLAYPDDPHYDDDVLGDLPRPIARRRFRWRVLDADSARRAMRFQGHAWDPGSEQYLVPDDGIRQFADCDLWLFISDRVSKPLLPIRPYITVVFDYLQRYFDVIDPSVNIAFLRFVREAQRVLVTTHSTESDAKQYAGITAEKLYRVPMLMPRLGKIPNFAQNKEREPYFIWTTNASPHKNHLNAIIALRMYYDELGGSLRCKVTGLLSSDWLHEPQNDYQKRAATIAERNSCLRENIDWSGEISEKAYGEALAGAVFLWHPARQDNGTFSVLEAAQLGVPSLSSDYPAMREIDAQFSLGLNWMDASDTADMARQLKRMETHTDEAVAGLPSAEQLLEQNSPRLAGQYWAAVRECL</sequence>
<dbReference type="PANTHER" id="PTHR46401">
    <property type="entry name" value="GLYCOSYLTRANSFERASE WBBK-RELATED"/>
    <property type="match status" value="1"/>
</dbReference>
<proteinExistence type="predicted"/>
<dbReference type="EMBL" id="AFWV01000002">
    <property type="protein sequence ID" value="EGV20017.1"/>
    <property type="molecule type" value="Genomic_DNA"/>
</dbReference>
<dbReference type="STRING" id="768671.ThimaDRAFT_0693"/>
<keyword evidence="3" id="KW-1185">Reference proteome</keyword>
<accession>F9U6Z1</accession>
<dbReference type="GO" id="GO:0016757">
    <property type="term" value="F:glycosyltransferase activity"/>
    <property type="evidence" value="ECO:0007669"/>
    <property type="project" value="InterPro"/>
</dbReference>
<dbReference type="eggNOG" id="COG0438">
    <property type="taxonomic scope" value="Bacteria"/>
</dbReference>
<dbReference type="SUPFAM" id="SSF53756">
    <property type="entry name" value="UDP-Glycosyltransferase/glycogen phosphorylase"/>
    <property type="match status" value="1"/>
</dbReference>
<dbReference type="Gene3D" id="3.40.50.2000">
    <property type="entry name" value="Glycogen Phosphorylase B"/>
    <property type="match status" value="1"/>
</dbReference>
<evidence type="ECO:0000313" key="3">
    <source>
        <dbReference type="Proteomes" id="UP000005459"/>
    </source>
</evidence>
<gene>
    <name evidence="2" type="ORF">ThimaDRAFT_0693</name>
</gene>
<organism evidence="2 3">
    <name type="scientific">Thiocapsa marina 5811</name>
    <dbReference type="NCBI Taxonomy" id="768671"/>
    <lineage>
        <taxon>Bacteria</taxon>
        <taxon>Pseudomonadati</taxon>
        <taxon>Pseudomonadota</taxon>
        <taxon>Gammaproteobacteria</taxon>
        <taxon>Chromatiales</taxon>
        <taxon>Chromatiaceae</taxon>
        <taxon>Thiocapsa</taxon>
    </lineage>
</organism>
<dbReference type="RefSeq" id="WP_007191570.1">
    <property type="nucleotide sequence ID" value="NZ_AFWV01000002.1"/>
</dbReference>
<dbReference type="PATRIC" id="fig|768671.3.peg.749"/>
<dbReference type="Proteomes" id="UP000005459">
    <property type="component" value="Unassembled WGS sequence"/>
</dbReference>
<evidence type="ECO:0000259" key="1">
    <source>
        <dbReference type="Pfam" id="PF00534"/>
    </source>
</evidence>
<keyword evidence="2" id="KW-0808">Transferase</keyword>
<reference evidence="2 3" key="1">
    <citation type="submission" date="2011-06" db="EMBL/GenBank/DDBJ databases">
        <title>The draft genome of Thiocapsa marina 5811.</title>
        <authorList>
            <consortium name="US DOE Joint Genome Institute (JGI-PGF)"/>
            <person name="Lucas S."/>
            <person name="Han J."/>
            <person name="Cheng J.-F."/>
            <person name="Goodwin L."/>
            <person name="Pitluck S."/>
            <person name="Peters L."/>
            <person name="Land M.L."/>
            <person name="Hauser L."/>
            <person name="Vogl K."/>
            <person name="Liu Z."/>
            <person name="Imhoff J."/>
            <person name="Thiel V."/>
            <person name="Frigaard N.-U."/>
            <person name="Bryant D."/>
            <person name="Woyke T.J."/>
        </authorList>
    </citation>
    <scope>NUCLEOTIDE SEQUENCE [LARGE SCALE GENOMIC DNA]</scope>
    <source>
        <strain evidence="2 3">5811</strain>
    </source>
</reference>
<protein>
    <submittedName>
        <fullName evidence="2">Glycosyl transferase, group 1</fullName>
    </submittedName>
</protein>
<dbReference type="AlphaFoldDB" id="F9U6Z1"/>
<dbReference type="PANTHER" id="PTHR46401:SF8">
    <property type="entry name" value="BLL6006 PROTEIN"/>
    <property type="match status" value="1"/>
</dbReference>
<evidence type="ECO:0000313" key="2">
    <source>
        <dbReference type="EMBL" id="EGV20017.1"/>
    </source>
</evidence>